<dbReference type="GO" id="GO:0016747">
    <property type="term" value="F:acyltransferase activity, transferring groups other than amino-acyl groups"/>
    <property type="evidence" value="ECO:0007669"/>
    <property type="project" value="InterPro"/>
</dbReference>
<dbReference type="Gene3D" id="3.40.630.30">
    <property type="match status" value="1"/>
</dbReference>
<protein>
    <submittedName>
        <fullName evidence="4">GNAT superfamily N-acetyltransferase</fullName>
    </submittedName>
</protein>
<evidence type="ECO:0000313" key="5">
    <source>
        <dbReference type="Proteomes" id="UP000540423"/>
    </source>
</evidence>
<sequence length="102" mass="10797">MGLRVLGRPVTETEIREALHADGHNDLAPPRGEFLVARDHQGNLLGYAGVRLLAGSPTTAELKRMYVRPAGRGAGLGRGLLRAVEASAQQLGASRIVCETAN</sequence>
<dbReference type="SUPFAM" id="SSF55729">
    <property type="entry name" value="Acyl-CoA N-acyltransferases (Nat)"/>
    <property type="match status" value="1"/>
</dbReference>
<dbReference type="AlphaFoldDB" id="A0A7X0HJE4"/>
<proteinExistence type="predicted"/>
<evidence type="ECO:0000259" key="3">
    <source>
        <dbReference type="PROSITE" id="PS51186"/>
    </source>
</evidence>
<dbReference type="PANTHER" id="PTHR43877:SF2">
    <property type="entry name" value="AMINOALKYLPHOSPHONATE N-ACETYLTRANSFERASE-RELATED"/>
    <property type="match status" value="1"/>
</dbReference>
<dbReference type="PANTHER" id="PTHR43877">
    <property type="entry name" value="AMINOALKYLPHOSPHONATE N-ACETYLTRANSFERASE-RELATED-RELATED"/>
    <property type="match status" value="1"/>
</dbReference>
<keyword evidence="5" id="KW-1185">Reference proteome</keyword>
<dbReference type="PROSITE" id="PS51186">
    <property type="entry name" value="GNAT"/>
    <property type="match status" value="1"/>
</dbReference>
<evidence type="ECO:0000256" key="1">
    <source>
        <dbReference type="ARBA" id="ARBA00022679"/>
    </source>
</evidence>
<reference evidence="4 5" key="1">
    <citation type="submission" date="2020-08" db="EMBL/GenBank/DDBJ databases">
        <title>Genomic Encyclopedia of Type Strains, Phase IV (KMG-IV): sequencing the most valuable type-strain genomes for metagenomic binning, comparative biology and taxonomic classification.</title>
        <authorList>
            <person name="Goeker M."/>
        </authorList>
    </citation>
    <scope>NUCLEOTIDE SEQUENCE [LARGE SCALE GENOMIC DNA]</scope>
    <source>
        <strain evidence="4 5">DSM 40141</strain>
    </source>
</reference>
<feature type="domain" description="N-acetyltransferase" evidence="3">
    <location>
        <begin position="1"/>
        <end position="102"/>
    </location>
</feature>
<keyword evidence="1 4" id="KW-0808">Transferase</keyword>
<dbReference type="RefSeq" id="WP_229923473.1">
    <property type="nucleotide sequence ID" value="NZ_BNBN01000006.1"/>
</dbReference>
<organism evidence="4 5">
    <name type="scientific">Streptomyces candidus</name>
    <dbReference type="NCBI Taxonomy" id="67283"/>
    <lineage>
        <taxon>Bacteria</taxon>
        <taxon>Bacillati</taxon>
        <taxon>Actinomycetota</taxon>
        <taxon>Actinomycetes</taxon>
        <taxon>Kitasatosporales</taxon>
        <taxon>Streptomycetaceae</taxon>
        <taxon>Streptomyces</taxon>
    </lineage>
</organism>
<dbReference type="InterPro" id="IPR050832">
    <property type="entry name" value="Bact_Acetyltransf"/>
</dbReference>
<dbReference type="Pfam" id="PF00583">
    <property type="entry name" value="Acetyltransf_1"/>
    <property type="match status" value="1"/>
</dbReference>
<accession>A0A7X0HJE4</accession>
<comment type="caution">
    <text evidence="4">The sequence shown here is derived from an EMBL/GenBank/DDBJ whole genome shotgun (WGS) entry which is preliminary data.</text>
</comment>
<dbReference type="InterPro" id="IPR016181">
    <property type="entry name" value="Acyl_CoA_acyltransferase"/>
</dbReference>
<evidence type="ECO:0000313" key="4">
    <source>
        <dbReference type="EMBL" id="MBB6438573.1"/>
    </source>
</evidence>
<dbReference type="InterPro" id="IPR000182">
    <property type="entry name" value="GNAT_dom"/>
</dbReference>
<name>A0A7X0HJE4_9ACTN</name>
<gene>
    <name evidence="4" type="ORF">HNQ79_005085</name>
</gene>
<dbReference type="Proteomes" id="UP000540423">
    <property type="component" value="Unassembled WGS sequence"/>
</dbReference>
<dbReference type="EMBL" id="JACHEM010000014">
    <property type="protein sequence ID" value="MBB6438573.1"/>
    <property type="molecule type" value="Genomic_DNA"/>
</dbReference>
<evidence type="ECO:0000256" key="2">
    <source>
        <dbReference type="ARBA" id="ARBA00023315"/>
    </source>
</evidence>
<keyword evidence="2" id="KW-0012">Acyltransferase</keyword>